<gene>
    <name evidence="3" type="ORF">CC84DRAFT_1253942</name>
</gene>
<dbReference type="GeneID" id="28767906"/>
<dbReference type="PANTHER" id="PTHR37538">
    <property type="entry name" value="BTB DOMAIN-CONTAINING PROTEIN"/>
    <property type="match status" value="1"/>
</dbReference>
<keyword evidence="1" id="KW-0175">Coiled coil</keyword>
<dbReference type="Gene3D" id="3.30.710.10">
    <property type="entry name" value="Potassium Channel Kv1.1, Chain A"/>
    <property type="match status" value="1"/>
</dbReference>
<feature type="compositionally biased region" description="Basic and acidic residues" evidence="2">
    <location>
        <begin position="405"/>
        <end position="431"/>
    </location>
</feature>
<evidence type="ECO:0000313" key="4">
    <source>
        <dbReference type="Proteomes" id="UP000077069"/>
    </source>
</evidence>
<protein>
    <recommendedName>
        <fullName evidence="5">BTB domain-containing protein</fullName>
    </recommendedName>
</protein>
<organism evidence="3 4">
    <name type="scientific">Paraphaeosphaeria sporulosa</name>
    <dbReference type="NCBI Taxonomy" id="1460663"/>
    <lineage>
        <taxon>Eukaryota</taxon>
        <taxon>Fungi</taxon>
        <taxon>Dikarya</taxon>
        <taxon>Ascomycota</taxon>
        <taxon>Pezizomycotina</taxon>
        <taxon>Dothideomycetes</taxon>
        <taxon>Pleosporomycetidae</taxon>
        <taxon>Pleosporales</taxon>
        <taxon>Massarineae</taxon>
        <taxon>Didymosphaeriaceae</taxon>
        <taxon>Paraphaeosphaeria</taxon>
    </lineage>
</organism>
<keyword evidence="4" id="KW-1185">Reference proteome</keyword>
<dbReference type="InParanoid" id="A0A177CW75"/>
<feature type="coiled-coil region" evidence="1">
    <location>
        <begin position="271"/>
        <end position="302"/>
    </location>
</feature>
<sequence>MALKNKKKLGFVAEGDGAIGEAAPTANPEASTAEPEVKAVPQPKAKQTPLSPYTSNPITINVGPVPVTYYVPRHLLKCTNWSTVPAGGEISLPTMSADTGHVLVHYLYTGKYQTLESVVSDIAQQPELALKQALLVYMASVTLALNGLEQLAKKEIEDHSASMDLKTILDITRSEMPKKTEPSGWIQAYLKDKTQKAFEKDHTVFADDAFCAILCKHSKLNDHVMRSVVKLLSEKLTQVLAGKEDITHALDEVPRSQPVSEEEVGGKDLFAGLSKLQRKKLERKVEQMKKKEKARLEAIEAAAAALSQGGVINDQRLALDIVEESAAIEEPVTRWEASAPAPEPQTCYESSVPTLEAETHHENSMNFVGPEENRPTAEPPKSVWVEYVPPPPPKNETISARKNRLRQEKKDKEKWDREQQERIDQEEKEKPCVGPVSTTHACWEDSGLTAESDSSWEPAVPSSPLC</sequence>
<evidence type="ECO:0000256" key="1">
    <source>
        <dbReference type="SAM" id="Coils"/>
    </source>
</evidence>
<feature type="region of interest" description="Disordered" evidence="2">
    <location>
        <begin position="333"/>
        <end position="466"/>
    </location>
</feature>
<dbReference type="OrthoDB" id="3594103at2759"/>
<dbReference type="AlphaFoldDB" id="A0A177CW75"/>
<evidence type="ECO:0000313" key="3">
    <source>
        <dbReference type="EMBL" id="OAG11486.1"/>
    </source>
</evidence>
<evidence type="ECO:0000256" key="2">
    <source>
        <dbReference type="SAM" id="MobiDB-lite"/>
    </source>
</evidence>
<reference evidence="3 4" key="1">
    <citation type="submission" date="2016-05" db="EMBL/GenBank/DDBJ databases">
        <title>Comparative analysis of secretome profiles of manganese(II)-oxidizing ascomycete fungi.</title>
        <authorList>
            <consortium name="DOE Joint Genome Institute"/>
            <person name="Zeiner C.A."/>
            <person name="Purvine S.O."/>
            <person name="Zink E.M."/>
            <person name="Wu S."/>
            <person name="Pasa-Tolic L."/>
            <person name="Chaput D.L."/>
            <person name="Haridas S."/>
            <person name="Grigoriev I.V."/>
            <person name="Santelli C.M."/>
            <person name="Hansel C.M."/>
        </authorList>
    </citation>
    <scope>NUCLEOTIDE SEQUENCE [LARGE SCALE GENOMIC DNA]</scope>
    <source>
        <strain evidence="3 4">AP3s5-JAC2a</strain>
    </source>
</reference>
<accession>A0A177CW75</accession>
<dbReference type="STRING" id="1460663.A0A177CW75"/>
<evidence type="ECO:0008006" key="5">
    <source>
        <dbReference type="Google" id="ProtNLM"/>
    </source>
</evidence>
<dbReference type="RefSeq" id="XP_018041851.1">
    <property type="nucleotide sequence ID" value="XM_018184420.1"/>
</dbReference>
<dbReference type="PANTHER" id="PTHR37538:SF1">
    <property type="entry name" value="BTB DOMAIN-CONTAINING PROTEIN"/>
    <property type="match status" value="1"/>
</dbReference>
<dbReference type="InterPro" id="IPR011333">
    <property type="entry name" value="SKP1/BTB/POZ_sf"/>
</dbReference>
<dbReference type="EMBL" id="KV441548">
    <property type="protein sequence ID" value="OAG11486.1"/>
    <property type="molecule type" value="Genomic_DNA"/>
</dbReference>
<feature type="region of interest" description="Disordered" evidence="2">
    <location>
        <begin position="18"/>
        <end position="53"/>
    </location>
</feature>
<proteinExistence type="predicted"/>
<name>A0A177CW75_9PLEO</name>
<dbReference type="Proteomes" id="UP000077069">
    <property type="component" value="Unassembled WGS sequence"/>
</dbReference>